<dbReference type="Proteomes" id="UP001169764">
    <property type="component" value="Unassembled WGS sequence"/>
</dbReference>
<protein>
    <submittedName>
        <fullName evidence="1">Uncharacterized protein</fullName>
    </submittedName>
</protein>
<evidence type="ECO:0000313" key="2">
    <source>
        <dbReference type="Proteomes" id="UP001169764"/>
    </source>
</evidence>
<dbReference type="RefSeq" id="WP_303542753.1">
    <property type="nucleotide sequence ID" value="NZ_JAUOTP010000004.1"/>
</dbReference>
<proteinExistence type="predicted"/>
<sequence length="60" mass="6723">MSQLNPTPQPQSERIVAVGLLTEQDLGVLGQGFRRAFRLQHDHDFHDLLAAIDRADAEAR</sequence>
<name>A0ABT8Y9Q4_9SPHN</name>
<comment type="caution">
    <text evidence="1">The sequence shown here is derived from an EMBL/GenBank/DDBJ whole genome shotgun (WGS) entry which is preliminary data.</text>
</comment>
<keyword evidence="2" id="KW-1185">Reference proteome</keyword>
<accession>A0ABT8Y9Q4</accession>
<gene>
    <name evidence="1" type="ORF">Q4F19_11765</name>
</gene>
<organism evidence="1 2">
    <name type="scientific">Sphingomonas natans</name>
    <dbReference type="NCBI Taxonomy" id="3063330"/>
    <lineage>
        <taxon>Bacteria</taxon>
        <taxon>Pseudomonadati</taxon>
        <taxon>Pseudomonadota</taxon>
        <taxon>Alphaproteobacteria</taxon>
        <taxon>Sphingomonadales</taxon>
        <taxon>Sphingomonadaceae</taxon>
        <taxon>Sphingomonas</taxon>
    </lineage>
</organism>
<dbReference type="EMBL" id="JAUOTP010000004">
    <property type="protein sequence ID" value="MDO6415058.1"/>
    <property type="molecule type" value="Genomic_DNA"/>
</dbReference>
<reference evidence="1" key="1">
    <citation type="submission" date="2023-07" db="EMBL/GenBank/DDBJ databases">
        <authorList>
            <person name="Kim M."/>
        </authorList>
    </citation>
    <scope>NUCLEOTIDE SEQUENCE</scope>
    <source>
        <strain evidence="1">BIUV-7</strain>
    </source>
</reference>
<evidence type="ECO:0000313" key="1">
    <source>
        <dbReference type="EMBL" id="MDO6415058.1"/>
    </source>
</evidence>